<feature type="transmembrane region" description="Helical" evidence="1">
    <location>
        <begin position="223"/>
        <end position="242"/>
    </location>
</feature>
<dbReference type="RefSeq" id="WP_105020534.1">
    <property type="nucleotide sequence ID" value="NZ_MSCM01000001.1"/>
</dbReference>
<proteinExistence type="predicted"/>
<feature type="transmembrane region" description="Helical" evidence="1">
    <location>
        <begin position="12"/>
        <end position="35"/>
    </location>
</feature>
<evidence type="ECO:0000313" key="4">
    <source>
        <dbReference type="Proteomes" id="UP000239068"/>
    </source>
</evidence>
<dbReference type="AlphaFoldDB" id="A0A2S7WXG0"/>
<evidence type="ECO:0000256" key="1">
    <source>
        <dbReference type="SAM" id="Phobius"/>
    </source>
</evidence>
<dbReference type="InterPro" id="IPR003675">
    <property type="entry name" value="Rce1/LyrA-like_dom"/>
</dbReference>
<feature type="transmembrane region" description="Helical" evidence="1">
    <location>
        <begin position="139"/>
        <end position="157"/>
    </location>
</feature>
<organism evidence="3 4">
    <name type="scientific">Polaribacter glomeratus</name>
    <dbReference type="NCBI Taxonomy" id="102"/>
    <lineage>
        <taxon>Bacteria</taxon>
        <taxon>Pseudomonadati</taxon>
        <taxon>Bacteroidota</taxon>
        <taxon>Flavobacteriia</taxon>
        <taxon>Flavobacteriales</taxon>
        <taxon>Flavobacteriaceae</taxon>
    </lineage>
</organism>
<dbReference type="Proteomes" id="UP000239068">
    <property type="component" value="Unassembled WGS sequence"/>
</dbReference>
<comment type="caution">
    <text evidence="3">The sequence shown here is derived from an EMBL/GenBank/DDBJ whole genome shotgun (WGS) entry which is preliminary data.</text>
</comment>
<feature type="transmembrane region" description="Helical" evidence="1">
    <location>
        <begin position="178"/>
        <end position="194"/>
    </location>
</feature>
<evidence type="ECO:0000313" key="3">
    <source>
        <dbReference type="EMBL" id="PQJ81962.1"/>
    </source>
</evidence>
<gene>
    <name evidence="3" type="ORF">BTO16_04965</name>
</gene>
<accession>A0A2S7WXG0</accession>
<feature type="domain" description="CAAX prenyl protease 2/Lysostaphin resistance protein A-like" evidence="2">
    <location>
        <begin position="144"/>
        <end position="235"/>
    </location>
</feature>
<feature type="transmembrane region" description="Helical" evidence="1">
    <location>
        <begin position="200"/>
        <end position="218"/>
    </location>
</feature>
<evidence type="ECO:0000259" key="2">
    <source>
        <dbReference type="Pfam" id="PF02517"/>
    </source>
</evidence>
<dbReference type="Pfam" id="PF02517">
    <property type="entry name" value="Rce1-like"/>
    <property type="match status" value="1"/>
</dbReference>
<feature type="transmembrane region" description="Helical" evidence="1">
    <location>
        <begin position="262"/>
        <end position="282"/>
    </location>
</feature>
<dbReference type="PANTHER" id="PTHR39430:SF1">
    <property type="entry name" value="PROTEASE"/>
    <property type="match status" value="1"/>
</dbReference>
<protein>
    <recommendedName>
        <fullName evidence="2">CAAX prenyl protease 2/Lysostaphin resistance protein A-like domain-containing protein</fullName>
    </recommendedName>
</protein>
<sequence>MIKLVRKKYKKYLAVKIVVVILVVLFSVGIMMPLVKIAELFGINLKGNGGLNFKVTFGNIFFFFLYGACSIIIIWLAQKYIHKKRLSELGFRGKIGLPSLIGFLVGAVLVSITYIILILNAESVTIINVFPEDVPLLTYVGYYIYFFIGFVVWNSLIEELATRAYPIQNLKKHMNPHIIFTIMGLIFAGGHLFLNDFNIGYFLSLFMFSYIFSLVYYYSDSIWLVIGMHSGINWIGFTFMGTSSNWKLGALYNTELSTIPSWIFNYANVFVQFLFILLIVFLNKKGFFKKYFAVNNKYSNRKYRV</sequence>
<dbReference type="PANTHER" id="PTHR39430">
    <property type="entry name" value="MEMBRANE-ASSOCIATED PROTEASE-RELATED"/>
    <property type="match status" value="1"/>
</dbReference>
<keyword evidence="1" id="KW-0472">Membrane</keyword>
<feature type="transmembrane region" description="Helical" evidence="1">
    <location>
        <begin position="97"/>
        <end position="119"/>
    </location>
</feature>
<name>A0A2S7WXG0_9FLAO</name>
<dbReference type="OrthoDB" id="1454185at2"/>
<keyword evidence="1" id="KW-1133">Transmembrane helix</keyword>
<dbReference type="GO" id="GO:0004175">
    <property type="term" value="F:endopeptidase activity"/>
    <property type="evidence" value="ECO:0007669"/>
    <property type="project" value="UniProtKB-ARBA"/>
</dbReference>
<feature type="transmembrane region" description="Helical" evidence="1">
    <location>
        <begin position="55"/>
        <end position="77"/>
    </location>
</feature>
<keyword evidence="4" id="KW-1185">Reference proteome</keyword>
<dbReference type="GO" id="GO:0080120">
    <property type="term" value="P:CAAX-box protein maturation"/>
    <property type="evidence" value="ECO:0007669"/>
    <property type="project" value="UniProtKB-ARBA"/>
</dbReference>
<reference evidence="3 4" key="1">
    <citation type="submission" date="2016-12" db="EMBL/GenBank/DDBJ databases">
        <title>Trade-off between light-utilization and light-protection in marine flavobacteria.</title>
        <authorList>
            <person name="Kumagai Y."/>
            <person name="Yoshizawa S."/>
            <person name="Kogure K."/>
            <person name="Iwasaki W."/>
        </authorList>
    </citation>
    <scope>NUCLEOTIDE SEQUENCE [LARGE SCALE GENOMIC DNA]</scope>
    <source>
        <strain evidence="3 4">ATCC 43844</strain>
    </source>
</reference>
<dbReference type="EMBL" id="MSCM01000001">
    <property type="protein sequence ID" value="PQJ81962.1"/>
    <property type="molecule type" value="Genomic_DNA"/>
</dbReference>
<keyword evidence="1" id="KW-0812">Transmembrane</keyword>